<dbReference type="InterPro" id="IPR017853">
    <property type="entry name" value="GH"/>
</dbReference>
<dbReference type="PRINTS" id="PR00133">
    <property type="entry name" value="GLHYDRLASE3"/>
</dbReference>
<protein>
    <recommendedName>
        <fullName evidence="3">beta-glucosidase</fullName>
        <ecNumber evidence="3">3.2.1.21</ecNumber>
    </recommendedName>
</protein>
<dbReference type="InterPro" id="IPR002772">
    <property type="entry name" value="Glyco_hydro_3_C"/>
</dbReference>
<evidence type="ECO:0000259" key="7">
    <source>
        <dbReference type="Pfam" id="PF00933"/>
    </source>
</evidence>
<evidence type="ECO:0000256" key="2">
    <source>
        <dbReference type="ARBA" id="ARBA00005336"/>
    </source>
</evidence>
<dbReference type="InterPro" id="IPR051915">
    <property type="entry name" value="Cellulose_Degrad_GH3"/>
</dbReference>
<comment type="similarity">
    <text evidence="2">Belongs to the glycosyl hydrolase 3 family.</text>
</comment>
<accession>A0AAV0N1T2</accession>
<evidence type="ECO:0000256" key="6">
    <source>
        <dbReference type="ARBA" id="ARBA00023295"/>
    </source>
</evidence>
<dbReference type="FunFam" id="3.40.50.1700:FF:000002">
    <property type="entry name" value="Glycosyl hydrolase family protein"/>
    <property type="match status" value="1"/>
</dbReference>
<dbReference type="Gene3D" id="3.40.50.1700">
    <property type="entry name" value="Glycoside hydrolase family 3 C-terminal domain"/>
    <property type="match status" value="1"/>
</dbReference>
<dbReference type="EC" id="3.2.1.21" evidence="3"/>
<feature type="domain" description="Glycoside hydrolase family 3 C-terminal" evidence="8">
    <location>
        <begin position="381"/>
        <end position="592"/>
    </location>
</feature>
<evidence type="ECO:0000259" key="8">
    <source>
        <dbReference type="Pfam" id="PF01915"/>
    </source>
</evidence>
<dbReference type="AlphaFoldDB" id="A0AAV0N1T2"/>
<dbReference type="SUPFAM" id="SSF52279">
    <property type="entry name" value="Beta-D-glucan exohydrolase, C-terminal domain"/>
    <property type="match status" value="1"/>
</dbReference>
<dbReference type="FunFam" id="3.20.20.300:FF:000003">
    <property type="entry name" value="Beta-D-glucan exohydrolase isoenzyme ExoI"/>
    <property type="match status" value="1"/>
</dbReference>
<evidence type="ECO:0000256" key="4">
    <source>
        <dbReference type="ARBA" id="ARBA00022729"/>
    </source>
</evidence>
<organism evidence="9 10">
    <name type="scientific">Linum tenue</name>
    <dbReference type="NCBI Taxonomy" id="586396"/>
    <lineage>
        <taxon>Eukaryota</taxon>
        <taxon>Viridiplantae</taxon>
        <taxon>Streptophyta</taxon>
        <taxon>Embryophyta</taxon>
        <taxon>Tracheophyta</taxon>
        <taxon>Spermatophyta</taxon>
        <taxon>Magnoliopsida</taxon>
        <taxon>eudicotyledons</taxon>
        <taxon>Gunneridae</taxon>
        <taxon>Pentapetalae</taxon>
        <taxon>rosids</taxon>
        <taxon>fabids</taxon>
        <taxon>Malpighiales</taxon>
        <taxon>Linaceae</taxon>
        <taxon>Linum</taxon>
    </lineage>
</organism>
<dbReference type="Gene3D" id="3.20.20.300">
    <property type="entry name" value="Glycoside hydrolase, family 3, N-terminal domain"/>
    <property type="match status" value="1"/>
</dbReference>
<dbReference type="InterPro" id="IPR036881">
    <property type="entry name" value="Glyco_hydro_3_C_sf"/>
</dbReference>
<comment type="catalytic activity">
    <reaction evidence="1">
        <text>Hydrolysis of terminal, non-reducing beta-D-glucosyl residues with release of beta-D-glucose.</text>
        <dbReference type="EC" id="3.2.1.21"/>
    </reaction>
</comment>
<evidence type="ECO:0000256" key="3">
    <source>
        <dbReference type="ARBA" id="ARBA00012744"/>
    </source>
</evidence>
<keyword evidence="10" id="KW-1185">Reference proteome</keyword>
<evidence type="ECO:0000256" key="5">
    <source>
        <dbReference type="ARBA" id="ARBA00022801"/>
    </source>
</evidence>
<evidence type="ECO:0000256" key="1">
    <source>
        <dbReference type="ARBA" id="ARBA00000448"/>
    </source>
</evidence>
<dbReference type="GO" id="GO:0009251">
    <property type="term" value="P:glucan catabolic process"/>
    <property type="evidence" value="ECO:0007669"/>
    <property type="project" value="TreeGrafter"/>
</dbReference>
<dbReference type="Proteomes" id="UP001154282">
    <property type="component" value="Unassembled WGS sequence"/>
</dbReference>
<dbReference type="Pfam" id="PF01915">
    <property type="entry name" value="Glyco_hydro_3_C"/>
    <property type="match status" value="1"/>
</dbReference>
<proteinExistence type="inferred from homology"/>
<dbReference type="InterPro" id="IPR036962">
    <property type="entry name" value="Glyco_hydro_3_N_sf"/>
</dbReference>
<dbReference type="InterPro" id="IPR001764">
    <property type="entry name" value="Glyco_hydro_3_N"/>
</dbReference>
<name>A0AAV0N1T2_9ROSI</name>
<comment type="caution">
    <text evidence="9">The sequence shown here is derived from an EMBL/GenBank/DDBJ whole genome shotgun (WGS) entry which is preliminary data.</text>
</comment>
<keyword evidence="5" id="KW-0378">Hydrolase</keyword>
<gene>
    <name evidence="9" type="ORF">LITE_LOCUS31217</name>
</gene>
<keyword evidence="4" id="KW-0732">Signal</keyword>
<dbReference type="PANTHER" id="PTHR30620">
    <property type="entry name" value="PERIPLASMIC BETA-GLUCOSIDASE-RELATED"/>
    <property type="match status" value="1"/>
</dbReference>
<dbReference type="PANTHER" id="PTHR30620:SF16">
    <property type="entry name" value="LYSOSOMAL BETA GLUCOSIDASE"/>
    <property type="match status" value="1"/>
</dbReference>
<dbReference type="EMBL" id="CAMGYJ010000007">
    <property type="protein sequence ID" value="CAI0452438.1"/>
    <property type="molecule type" value="Genomic_DNA"/>
</dbReference>
<dbReference type="GO" id="GO:0008422">
    <property type="term" value="F:beta-glucosidase activity"/>
    <property type="evidence" value="ECO:0007669"/>
    <property type="project" value="UniProtKB-EC"/>
</dbReference>
<keyword evidence="6" id="KW-0326">Glycosidase</keyword>
<reference evidence="9" key="1">
    <citation type="submission" date="2022-08" db="EMBL/GenBank/DDBJ databases">
        <authorList>
            <person name="Gutierrez-Valencia J."/>
        </authorList>
    </citation>
    <scope>NUCLEOTIDE SEQUENCE</scope>
</reference>
<evidence type="ECO:0000313" key="10">
    <source>
        <dbReference type="Proteomes" id="UP001154282"/>
    </source>
</evidence>
<feature type="domain" description="Glycoside hydrolase family 3 N-terminal" evidence="7">
    <location>
        <begin position="5"/>
        <end position="344"/>
    </location>
</feature>
<dbReference type="Pfam" id="PF00933">
    <property type="entry name" value="Glyco_hydro_3"/>
    <property type="match status" value="1"/>
</dbReference>
<sequence length="594" mass="64549">MGRMTLAEKVGQMTQIDRVVATHDVMKKYFIGSVLSIDDTVPGIRRNDPMKVNNASAARWVTTVNKIQEAALSTRLGIPMLFGVDAVHGHSYMYRSTIFPHNIGLGATRDVDLIKRIGAATAAECTATGVRYVFSPTIAVCRDPRWGRCYESFSEDPELVKNMTAIISGLQGQVVPSNSRKGVPFFANDKTKVAACAKHYVGDGGTNKGINENDTVLPWSELVRIHMLPYVGAIEKGVATVMVSYSSVNGTKMHANRDLITGYLKNKLKFRGFVISDMMGIDKITTPIGDNYTYSIEAGIGAGIDMVMVPYNTTSFVNGLTRLVNEGFIPMSRVDDAVSRILRVKFAMGLFEAPLADSTSRNKVGNNEHRRLAREAVRKSLVLLKNGHDSSPVLPLPKKAPLILVAGSHANNLGFQCGGWSMRWQGFNGSNVTSGTTILEAVRRTVDPTTQVVFSQQPDQELATLNNFSHAIVVVGEPPYAESKGQSSNLTLPADGLAAIESVCGRKRRSKCVVVLVTGRPVAIEPELLARIDALVAAWLPGTEGRGVTDVLFGDHGFTGKLPRTWFRSVDQLPMNVGDEVYDPLFPFGFGLAT</sequence>
<evidence type="ECO:0000313" key="9">
    <source>
        <dbReference type="EMBL" id="CAI0452438.1"/>
    </source>
</evidence>
<dbReference type="SUPFAM" id="SSF51445">
    <property type="entry name" value="(Trans)glycosidases"/>
    <property type="match status" value="1"/>
</dbReference>